<keyword evidence="1" id="KW-1133">Transmembrane helix</keyword>
<evidence type="ECO:0000313" key="2">
    <source>
        <dbReference type="EMBL" id="KKU13094.1"/>
    </source>
</evidence>
<reference evidence="2 3" key="1">
    <citation type="journal article" date="2015" name="Nature">
        <title>rRNA introns, odd ribosomes, and small enigmatic genomes across a large radiation of phyla.</title>
        <authorList>
            <person name="Brown C.T."/>
            <person name="Hug L.A."/>
            <person name="Thomas B.C."/>
            <person name="Sharon I."/>
            <person name="Castelle C.J."/>
            <person name="Singh A."/>
            <person name="Wilkins M.J."/>
            <person name="Williams K.H."/>
            <person name="Banfield J.F."/>
        </authorList>
    </citation>
    <scope>NUCLEOTIDE SEQUENCE [LARGE SCALE GENOMIC DNA]</scope>
</reference>
<proteinExistence type="predicted"/>
<accession>A0A837IHF3</accession>
<dbReference type="EMBL" id="LCLF01000002">
    <property type="protein sequence ID" value="KKU13094.1"/>
    <property type="molecule type" value="Genomic_DNA"/>
</dbReference>
<dbReference type="Proteomes" id="UP000034909">
    <property type="component" value="Unassembled WGS sequence"/>
</dbReference>
<organism evidence="2 3">
    <name type="scientific">Candidatus Azambacteria bacterium GW2011_GWC2_45_7b</name>
    <dbReference type="NCBI Taxonomy" id="1618621"/>
    <lineage>
        <taxon>Bacteria</taxon>
        <taxon>Candidatus Azamiibacteriota</taxon>
    </lineage>
</organism>
<sequence length="49" mass="5468">MKYYLASGAFYAGSAIAIALGYKLITFVLFMTALYIVFKSPFFNTSAQR</sequence>
<name>A0A837IHF3_9BACT</name>
<feature type="transmembrane region" description="Helical" evidence="1">
    <location>
        <begin position="12"/>
        <end position="38"/>
    </location>
</feature>
<dbReference type="AlphaFoldDB" id="A0A837IHF3"/>
<evidence type="ECO:0000313" key="3">
    <source>
        <dbReference type="Proteomes" id="UP000034909"/>
    </source>
</evidence>
<evidence type="ECO:0000256" key="1">
    <source>
        <dbReference type="SAM" id="Phobius"/>
    </source>
</evidence>
<protein>
    <submittedName>
        <fullName evidence="2">Uncharacterized protein</fullName>
    </submittedName>
</protein>
<keyword evidence="1" id="KW-0472">Membrane</keyword>
<gene>
    <name evidence="2" type="ORF">UX18_C0002G0015</name>
</gene>
<comment type="caution">
    <text evidence="2">The sequence shown here is derived from an EMBL/GenBank/DDBJ whole genome shotgun (WGS) entry which is preliminary data.</text>
</comment>
<keyword evidence="1" id="KW-0812">Transmembrane</keyword>